<feature type="transmembrane region" description="Helical" evidence="1">
    <location>
        <begin position="453"/>
        <end position="473"/>
    </location>
</feature>
<proteinExistence type="predicted"/>
<feature type="transmembrane region" description="Helical" evidence="1">
    <location>
        <begin position="31"/>
        <end position="54"/>
    </location>
</feature>
<evidence type="ECO:0000313" key="3">
    <source>
        <dbReference type="Proteomes" id="UP000323011"/>
    </source>
</evidence>
<dbReference type="EMBL" id="VLTN01000044">
    <property type="protein sequence ID" value="KAA0149349.1"/>
    <property type="molecule type" value="Genomic_DNA"/>
</dbReference>
<feature type="transmembrane region" description="Helical" evidence="1">
    <location>
        <begin position="174"/>
        <end position="197"/>
    </location>
</feature>
<name>A0A5A8C9T1_CAFRO</name>
<feature type="transmembrane region" description="Helical" evidence="1">
    <location>
        <begin position="249"/>
        <end position="269"/>
    </location>
</feature>
<keyword evidence="1" id="KW-0472">Membrane</keyword>
<sequence>MAARRSGGGRVGAAGSERRCHRSGRIMRRTCVLSIAAFSLVVLGGGLAVIALLAGEWVEAREKVDSESKTNSDVAVGFGPSGLFYKLDQSSQAAQIPVSLIEATWESQKSVFNPEDKEGVDGKSTAALLGNSYNLVAAGAVGCAAAAIIFLPFLTRDVCGGVAVVKCFGRWTSIAAGVVAVVAAVLIGAAFGAVGAGPLREGFVGFWNKGTYKTKDATVSMLAGNTPVMDCAAAATTCRQGDAMRTVPLLWGVASISALIATALLGASLNSGEWVNAHREATEGKGEDATTLVIDFGFGPQGLHYRLQVGFRSTVILIPIEHINHTWTDVEGVFNPKGAPHLTGVALQSLLFDSRNTMIAGDLAAAVALFVVVACASTQLGKFVNVSDRVVFMLNLSAIGLLALASILGFASFGAVNASEVRSSFIEEWNKVPEHIDFETLVLSSGNASAMDAAAAGAVFAAFAAAALGYLAYASRGEAKSTESGHLMPA</sequence>
<feature type="transmembrane region" description="Helical" evidence="1">
    <location>
        <begin position="358"/>
        <end position="378"/>
    </location>
</feature>
<keyword evidence="3" id="KW-1185">Reference proteome</keyword>
<feature type="transmembrane region" description="Helical" evidence="1">
    <location>
        <begin position="217"/>
        <end position="237"/>
    </location>
</feature>
<evidence type="ECO:0000313" key="2">
    <source>
        <dbReference type="EMBL" id="KAA0149349.1"/>
    </source>
</evidence>
<reference evidence="2 3" key="1">
    <citation type="submission" date="2019-07" db="EMBL/GenBank/DDBJ databases">
        <title>Genomes of Cafeteria roenbergensis.</title>
        <authorList>
            <person name="Fischer M.G."/>
            <person name="Hackl T."/>
            <person name="Roman M."/>
        </authorList>
    </citation>
    <scope>NUCLEOTIDE SEQUENCE [LARGE SCALE GENOMIC DNA]</scope>
    <source>
        <strain evidence="2 3">BVI</strain>
    </source>
</reference>
<dbReference type="Proteomes" id="UP000323011">
    <property type="component" value="Unassembled WGS sequence"/>
</dbReference>
<organism evidence="2 3">
    <name type="scientific">Cafeteria roenbergensis</name>
    <name type="common">Marine flagellate</name>
    <dbReference type="NCBI Taxonomy" id="33653"/>
    <lineage>
        <taxon>Eukaryota</taxon>
        <taxon>Sar</taxon>
        <taxon>Stramenopiles</taxon>
        <taxon>Bigyra</taxon>
        <taxon>Opalozoa</taxon>
        <taxon>Bicosoecida</taxon>
        <taxon>Cafeteriaceae</taxon>
        <taxon>Cafeteria</taxon>
    </lineage>
</organism>
<comment type="caution">
    <text evidence="2">The sequence shown here is derived from an EMBL/GenBank/DDBJ whole genome shotgun (WGS) entry which is preliminary data.</text>
</comment>
<dbReference type="AlphaFoldDB" id="A0A5A8C9T1"/>
<feature type="transmembrane region" description="Helical" evidence="1">
    <location>
        <begin position="390"/>
        <end position="413"/>
    </location>
</feature>
<keyword evidence="1" id="KW-1133">Transmembrane helix</keyword>
<evidence type="ECO:0000256" key="1">
    <source>
        <dbReference type="SAM" id="Phobius"/>
    </source>
</evidence>
<feature type="transmembrane region" description="Helical" evidence="1">
    <location>
        <begin position="133"/>
        <end position="154"/>
    </location>
</feature>
<gene>
    <name evidence="2" type="ORF">FNF29_06054</name>
</gene>
<accession>A0A5A8C9T1</accession>
<protein>
    <submittedName>
        <fullName evidence="2">Uncharacterized protein</fullName>
    </submittedName>
</protein>
<keyword evidence="1" id="KW-0812">Transmembrane</keyword>